<protein>
    <submittedName>
        <fullName evidence="1">Uncharacterized protein</fullName>
    </submittedName>
</protein>
<proteinExistence type="predicted"/>
<sequence length="121" mass="13361">MIWLIGDRLDHPPPGEQVDNIYRIPSLHESPTCYGAANVVAEAKRSTRSRIEPIISICLAGGVDDIGLYMGVLNVTSSGAAIVECQQQQQQQQNKKNDTIFSPIKNKMKVLKKIKKRMGLG</sequence>
<evidence type="ECO:0000313" key="1">
    <source>
        <dbReference type="EnsemblMetazoa" id="ACUA014439-PA"/>
    </source>
</evidence>
<evidence type="ECO:0000313" key="2">
    <source>
        <dbReference type="Proteomes" id="UP000075883"/>
    </source>
</evidence>
<dbReference type="VEuPathDB" id="VectorBase:ACUA014439"/>
<dbReference type="EMBL" id="AXCM01013467">
    <property type="status" value="NOT_ANNOTATED_CDS"/>
    <property type="molecule type" value="Genomic_DNA"/>
</dbReference>
<dbReference type="Proteomes" id="UP000075883">
    <property type="component" value="Unassembled WGS sequence"/>
</dbReference>
<organism evidence="1 2">
    <name type="scientific">Anopheles culicifacies</name>
    <dbReference type="NCBI Taxonomy" id="139723"/>
    <lineage>
        <taxon>Eukaryota</taxon>
        <taxon>Metazoa</taxon>
        <taxon>Ecdysozoa</taxon>
        <taxon>Arthropoda</taxon>
        <taxon>Hexapoda</taxon>
        <taxon>Insecta</taxon>
        <taxon>Pterygota</taxon>
        <taxon>Neoptera</taxon>
        <taxon>Endopterygota</taxon>
        <taxon>Diptera</taxon>
        <taxon>Nematocera</taxon>
        <taxon>Culicoidea</taxon>
        <taxon>Culicidae</taxon>
        <taxon>Anophelinae</taxon>
        <taxon>Anopheles</taxon>
        <taxon>culicifacies species complex</taxon>
    </lineage>
</organism>
<keyword evidence="2" id="KW-1185">Reference proteome</keyword>
<reference evidence="1" key="2">
    <citation type="submission" date="2020-05" db="UniProtKB">
        <authorList>
            <consortium name="EnsemblMetazoa"/>
        </authorList>
    </citation>
    <scope>IDENTIFICATION</scope>
    <source>
        <strain evidence="1">A-37</strain>
    </source>
</reference>
<dbReference type="AlphaFoldDB" id="A0A182MBU2"/>
<name>A0A182MBU2_9DIPT</name>
<dbReference type="STRING" id="139723.A0A182MBU2"/>
<reference evidence="2" key="1">
    <citation type="submission" date="2013-09" db="EMBL/GenBank/DDBJ databases">
        <title>The Genome Sequence of Anopheles culicifacies species A.</title>
        <authorList>
            <consortium name="The Broad Institute Genomics Platform"/>
            <person name="Neafsey D.E."/>
            <person name="Besansky N."/>
            <person name="Howell P."/>
            <person name="Walton C."/>
            <person name="Young S.K."/>
            <person name="Zeng Q."/>
            <person name="Gargeya S."/>
            <person name="Fitzgerald M."/>
            <person name="Haas B."/>
            <person name="Abouelleil A."/>
            <person name="Allen A.W."/>
            <person name="Alvarado L."/>
            <person name="Arachchi H.M."/>
            <person name="Berlin A.M."/>
            <person name="Chapman S.B."/>
            <person name="Gainer-Dewar J."/>
            <person name="Goldberg J."/>
            <person name="Griggs A."/>
            <person name="Gujja S."/>
            <person name="Hansen M."/>
            <person name="Howarth C."/>
            <person name="Imamovic A."/>
            <person name="Ireland A."/>
            <person name="Larimer J."/>
            <person name="McCowan C."/>
            <person name="Murphy C."/>
            <person name="Pearson M."/>
            <person name="Poon T.W."/>
            <person name="Priest M."/>
            <person name="Roberts A."/>
            <person name="Saif S."/>
            <person name="Shea T."/>
            <person name="Sisk P."/>
            <person name="Sykes S."/>
            <person name="Wortman J."/>
            <person name="Nusbaum C."/>
            <person name="Birren B."/>
        </authorList>
    </citation>
    <scope>NUCLEOTIDE SEQUENCE [LARGE SCALE GENOMIC DNA]</scope>
    <source>
        <strain evidence="2">A-37</strain>
    </source>
</reference>
<dbReference type="EnsemblMetazoa" id="ACUA014439-RA">
    <property type="protein sequence ID" value="ACUA014439-PA"/>
    <property type="gene ID" value="ACUA014439"/>
</dbReference>
<accession>A0A182MBU2</accession>